<protein>
    <submittedName>
        <fullName evidence="1">Uncharacterized protein</fullName>
    </submittedName>
</protein>
<name>W4HR12_9RHOB</name>
<keyword evidence="2" id="KW-1185">Reference proteome</keyword>
<gene>
    <name evidence="1" type="ORF">ATO8_01515</name>
</gene>
<organism evidence="1 2">
    <name type="scientific">Roseivivax marinus</name>
    <dbReference type="NCBI Taxonomy" id="1379903"/>
    <lineage>
        <taxon>Bacteria</taxon>
        <taxon>Pseudomonadati</taxon>
        <taxon>Pseudomonadota</taxon>
        <taxon>Alphaproteobacteria</taxon>
        <taxon>Rhodobacterales</taxon>
        <taxon>Roseobacteraceae</taxon>
        <taxon>Roseivivax</taxon>
    </lineage>
</organism>
<reference evidence="1 2" key="1">
    <citation type="journal article" date="2014" name="Antonie Van Leeuwenhoek">
        <title>Roseivivax atlanticus sp. nov., isolated from surface seawater of the Atlantic Ocean.</title>
        <authorList>
            <person name="Li G."/>
            <person name="Lai Q."/>
            <person name="Liu X."/>
            <person name="Sun F."/>
            <person name="Shao Z."/>
        </authorList>
    </citation>
    <scope>NUCLEOTIDE SEQUENCE [LARGE SCALE GENOMIC DNA]</scope>
    <source>
        <strain evidence="1 2">22II-s10s</strain>
    </source>
</reference>
<evidence type="ECO:0000313" key="1">
    <source>
        <dbReference type="EMBL" id="ETW14546.1"/>
    </source>
</evidence>
<accession>W4HR12</accession>
<dbReference type="Proteomes" id="UP000019063">
    <property type="component" value="Unassembled WGS sequence"/>
</dbReference>
<dbReference type="RefSeq" id="WP_043841449.1">
    <property type="nucleotide sequence ID" value="NZ_AQQW01000001.1"/>
</dbReference>
<dbReference type="AlphaFoldDB" id="W4HR12"/>
<sequence length="66" mass="7214">MGYKMFEKQPAFFPSVSAEIFFETEDALKSGELKLDASEADLSAELDAILALSDDAKKSDEHSAAR</sequence>
<proteinExistence type="predicted"/>
<dbReference type="EMBL" id="AQQW01000001">
    <property type="protein sequence ID" value="ETW14546.1"/>
    <property type="molecule type" value="Genomic_DNA"/>
</dbReference>
<evidence type="ECO:0000313" key="2">
    <source>
        <dbReference type="Proteomes" id="UP000019063"/>
    </source>
</evidence>
<comment type="caution">
    <text evidence="1">The sequence shown here is derived from an EMBL/GenBank/DDBJ whole genome shotgun (WGS) entry which is preliminary data.</text>
</comment>